<reference evidence="1 3" key="1">
    <citation type="submission" date="2015-09" db="EMBL/GenBank/DDBJ databases">
        <title>Spore heat resistance.</title>
        <authorList>
            <person name="Boekhorst J."/>
            <person name="Berendsen E.M."/>
            <person name="Wells-Bennik M.H."/>
            <person name="Kuipers O.P."/>
        </authorList>
    </citation>
    <scope>NUCLEOTIDE SEQUENCE [LARGE SCALE GENOMIC DNA]</scope>
    <source>
        <strain evidence="1 3">B4122</strain>
    </source>
</reference>
<reference evidence="2" key="2">
    <citation type="submission" date="2021-03" db="EMBL/GenBank/DDBJ databases">
        <title>Isolation of Bacillus subtilis from fermented food sample.</title>
        <authorList>
            <person name="Lakshmanan V."/>
            <person name="Athira K."/>
            <person name="Rajagopal K."/>
        </authorList>
    </citation>
    <scope>NUCLEOTIDE SEQUENCE</scope>
    <source>
        <strain evidence="2">S1</strain>
    </source>
</reference>
<dbReference type="Proteomes" id="UP000076442">
    <property type="component" value="Unassembled WGS sequence"/>
</dbReference>
<evidence type="ECO:0000313" key="2">
    <source>
        <dbReference type="EMBL" id="MBO3796262.1"/>
    </source>
</evidence>
<dbReference type="Proteomes" id="UP000665181">
    <property type="component" value="Unassembled WGS sequence"/>
</dbReference>
<gene>
    <name evidence="1" type="ORF">B4122_1198</name>
    <name evidence="2" type="ORF">J5227_18550</name>
</gene>
<proteinExistence type="predicted"/>
<name>A0A165AW86_BACIU</name>
<organism evidence="2 4">
    <name type="scientific">Bacillus subtilis</name>
    <dbReference type="NCBI Taxonomy" id="1423"/>
    <lineage>
        <taxon>Bacteria</taxon>
        <taxon>Bacillati</taxon>
        <taxon>Bacillota</taxon>
        <taxon>Bacilli</taxon>
        <taxon>Bacillales</taxon>
        <taxon>Bacillaceae</taxon>
        <taxon>Bacillus</taxon>
    </lineage>
</organism>
<dbReference type="AlphaFoldDB" id="A0A165AW86"/>
<evidence type="ECO:0000313" key="4">
    <source>
        <dbReference type="Proteomes" id="UP000665181"/>
    </source>
</evidence>
<dbReference type="EMBL" id="LJZV01000005">
    <property type="protein sequence ID" value="KZD93366.1"/>
    <property type="molecule type" value="Genomic_DNA"/>
</dbReference>
<protein>
    <submittedName>
        <fullName evidence="2">Uncharacterized protein</fullName>
    </submittedName>
</protein>
<comment type="caution">
    <text evidence="2">The sequence shown here is derived from an EMBL/GenBank/DDBJ whole genome shotgun (WGS) entry which is preliminary data.</text>
</comment>
<accession>A0A165AW86</accession>
<sequence>MELSLDELKLYLKPLVFFGELKLEISDYEEGKKIEVLDHDEGSLINLEGQTINENYVCTTCNCTLYTDENNEVCFIEHPYGAITAVNKDQVIHLTKLIGAIINTDEEDPVE</sequence>
<evidence type="ECO:0000313" key="1">
    <source>
        <dbReference type="EMBL" id="KZD93366.1"/>
    </source>
</evidence>
<dbReference type="EMBL" id="JAGFPW010000022">
    <property type="protein sequence ID" value="MBO3796262.1"/>
    <property type="molecule type" value="Genomic_DNA"/>
</dbReference>
<evidence type="ECO:0000313" key="3">
    <source>
        <dbReference type="Proteomes" id="UP000076442"/>
    </source>
</evidence>
<dbReference type="RefSeq" id="WP_041352905.1">
    <property type="nucleotide sequence ID" value="NZ_CAJNQH010000005.1"/>
</dbReference>